<dbReference type="Proteomes" id="UP001055093">
    <property type="component" value="Unassembled WGS sequence"/>
</dbReference>
<accession>A0ABQ4UQ95</accession>
<reference evidence="2" key="2">
    <citation type="submission" date="2021-08" db="EMBL/GenBank/DDBJ databases">
        <authorList>
            <person name="Tani A."/>
            <person name="Ola A."/>
            <person name="Ogura Y."/>
            <person name="Katsura K."/>
            <person name="Hayashi T."/>
        </authorList>
    </citation>
    <scope>NUCLEOTIDE SEQUENCE</scope>
    <source>
        <strain evidence="2">DSM 14458</strain>
    </source>
</reference>
<evidence type="ECO:0000313" key="2">
    <source>
        <dbReference type="EMBL" id="GJE73979.1"/>
    </source>
</evidence>
<keyword evidence="2" id="KW-0808">Transferase</keyword>
<name>A0ABQ4UQ95_9HYPH</name>
<gene>
    <name evidence="2" type="primary">aroK_1</name>
    <name evidence="2" type="ORF">BGCPKDLD_0546</name>
</gene>
<sequence length="175" mass="19660">MSERLDPASRRIVVLGPPGSGKTTLARRLGARHGLPVFHLDHAYWRPGWVEAGSDAFRDEVERIATLPSWIADGNYLGTIGPRLAAADTVIYLDRPAWLCTARVLRRTLSSLGRVRPEGPQGCPEQLTLEFLHYTAMWNRKRRERCLALIEGFPGRRIILRGRDASRFPHPSPSS</sequence>
<dbReference type="InterPro" id="IPR003959">
    <property type="entry name" value="ATPase_AAA_core"/>
</dbReference>
<proteinExistence type="predicted"/>
<dbReference type="GO" id="GO:0016301">
    <property type="term" value="F:kinase activity"/>
    <property type="evidence" value="ECO:0007669"/>
    <property type="project" value="UniProtKB-KW"/>
</dbReference>
<dbReference type="PANTHER" id="PTHR37816">
    <property type="entry name" value="YALI0E33011P"/>
    <property type="match status" value="1"/>
</dbReference>
<reference evidence="2" key="1">
    <citation type="journal article" date="2021" name="Front. Microbiol.">
        <title>Comprehensive Comparative Genomics and Phenotyping of Methylobacterium Species.</title>
        <authorList>
            <person name="Alessa O."/>
            <person name="Ogura Y."/>
            <person name="Fujitani Y."/>
            <person name="Takami H."/>
            <person name="Hayashi T."/>
            <person name="Sahin N."/>
            <person name="Tani A."/>
        </authorList>
    </citation>
    <scope>NUCLEOTIDE SEQUENCE</scope>
    <source>
        <strain evidence="2">DSM 14458</strain>
    </source>
</reference>
<dbReference type="RefSeq" id="WP_238307434.1">
    <property type="nucleotide sequence ID" value="NZ_BPRE01000001.1"/>
</dbReference>
<dbReference type="SUPFAM" id="SSF52540">
    <property type="entry name" value="P-loop containing nucleoside triphosphate hydrolases"/>
    <property type="match status" value="1"/>
</dbReference>
<comment type="caution">
    <text evidence="2">The sequence shown here is derived from an EMBL/GenBank/DDBJ whole genome shotgun (WGS) entry which is preliminary data.</text>
</comment>
<dbReference type="Gene3D" id="3.40.50.300">
    <property type="entry name" value="P-loop containing nucleotide triphosphate hydrolases"/>
    <property type="match status" value="1"/>
</dbReference>
<evidence type="ECO:0000259" key="1">
    <source>
        <dbReference type="Pfam" id="PF00004"/>
    </source>
</evidence>
<dbReference type="EMBL" id="BPRE01000001">
    <property type="protein sequence ID" value="GJE73979.1"/>
    <property type="molecule type" value="Genomic_DNA"/>
</dbReference>
<keyword evidence="2" id="KW-0418">Kinase</keyword>
<protein>
    <submittedName>
        <fullName evidence="2">Shikimate kinase</fullName>
    </submittedName>
</protein>
<dbReference type="Pfam" id="PF00004">
    <property type="entry name" value="AAA"/>
    <property type="match status" value="1"/>
</dbReference>
<dbReference type="InterPro" id="IPR052922">
    <property type="entry name" value="Cytidylate_Kinase-2"/>
</dbReference>
<dbReference type="PANTHER" id="PTHR37816:SF2">
    <property type="entry name" value="DNA TOPOLOGY MODULATION PROTEIN FLAR-RELATED PROTEIN"/>
    <property type="match status" value="1"/>
</dbReference>
<dbReference type="InterPro" id="IPR027417">
    <property type="entry name" value="P-loop_NTPase"/>
</dbReference>
<organism evidence="2 3">
    <name type="scientific">Methylorubrum suomiense</name>
    <dbReference type="NCBI Taxonomy" id="144191"/>
    <lineage>
        <taxon>Bacteria</taxon>
        <taxon>Pseudomonadati</taxon>
        <taxon>Pseudomonadota</taxon>
        <taxon>Alphaproteobacteria</taxon>
        <taxon>Hyphomicrobiales</taxon>
        <taxon>Methylobacteriaceae</taxon>
        <taxon>Methylorubrum</taxon>
    </lineage>
</organism>
<evidence type="ECO:0000313" key="3">
    <source>
        <dbReference type="Proteomes" id="UP001055093"/>
    </source>
</evidence>
<feature type="domain" description="ATPase AAA-type core" evidence="1">
    <location>
        <begin position="13"/>
        <end position="63"/>
    </location>
</feature>
<keyword evidence="3" id="KW-1185">Reference proteome</keyword>